<feature type="region of interest" description="Disordered" evidence="1">
    <location>
        <begin position="1"/>
        <end position="27"/>
    </location>
</feature>
<evidence type="ECO:0000313" key="2">
    <source>
        <dbReference type="EMBL" id="CAB4848540.1"/>
    </source>
</evidence>
<proteinExistence type="predicted"/>
<feature type="region of interest" description="Disordered" evidence="1">
    <location>
        <begin position="45"/>
        <end position="89"/>
    </location>
</feature>
<gene>
    <name evidence="2" type="ORF">UFOPK3268_00624</name>
</gene>
<dbReference type="EMBL" id="CAFBIZ010000061">
    <property type="protein sequence ID" value="CAB4848540.1"/>
    <property type="molecule type" value="Genomic_DNA"/>
</dbReference>
<protein>
    <submittedName>
        <fullName evidence="2">Unannotated protein</fullName>
    </submittedName>
</protein>
<evidence type="ECO:0000256" key="1">
    <source>
        <dbReference type="SAM" id="MobiDB-lite"/>
    </source>
</evidence>
<organism evidence="2">
    <name type="scientific">freshwater metagenome</name>
    <dbReference type="NCBI Taxonomy" id="449393"/>
    <lineage>
        <taxon>unclassified sequences</taxon>
        <taxon>metagenomes</taxon>
        <taxon>ecological metagenomes</taxon>
    </lineage>
</organism>
<reference evidence="2" key="1">
    <citation type="submission" date="2020-05" db="EMBL/GenBank/DDBJ databases">
        <authorList>
            <person name="Chiriac C."/>
            <person name="Salcher M."/>
            <person name="Ghai R."/>
            <person name="Kavagutti S V."/>
        </authorList>
    </citation>
    <scope>NUCLEOTIDE SEQUENCE</scope>
</reference>
<dbReference type="AlphaFoldDB" id="A0A6J7BST6"/>
<sequence length="89" mass="9274">MNRNIGLVTKQCLADGGDEHPDPGERGERGLLICVAVSADLDELDLPTQEGSQGDGDLLGLRRGEQAAAGGHPNRSQRGGHVSPSSSWS</sequence>
<name>A0A6J7BST6_9ZZZZ</name>
<feature type="compositionally biased region" description="Basic and acidic residues" evidence="1">
    <location>
        <begin position="17"/>
        <end position="27"/>
    </location>
</feature>
<accession>A0A6J7BST6</accession>